<dbReference type="KEGG" id="tasa:A1Q1_06692"/>
<dbReference type="InterPro" id="IPR016024">
    <property type="entry name" value="ARM-type_fold"/>
</dbReference>
<dbReference type="RefSeq" id="XP_014183216.1">
    <property type="nucleotide sequence ID" value="XM_014327741.1"/>
</dbReference>
<dbReference type="GeneID" id="25990204"/>
<dbReference type="VEuPathDB" id="FungiDB:A1Q1_06692"/>
<dbReference type="GO" id="GO:0072659">
    <property type="term" value="P:protein localization to plasma membrane"/>
    <property type="evidence" value="ECO:0007669"/>
    <property type="project" value="InterPro"/>
</dbReference>
<comment type="caution">
    <text evidence="3">The sequence shown here is derived from an EMBL/GenBank/DDBJ whole genome shotgun (WGS) entry which is preliminary data.</text>
</comment>
<dbReference type="EMBL" id="ALBS01000036">
    <property type="protein sequence ID" value="EJT52062.1"/>
    <property type="molecule type" value="Genomic_DNA"/>
</dbReference>
<dbReference type="HOGENOM" id="CLU_007481_0_0_1"/>
<dbReference type="Pfam" id="PF21072">
    <property type="entry name" value="EFR3"/>
    <property type="match status" value="1"/>
</dbReference>
<feature type="compositionally biased region" description="Polar residues" evidence="2">
    <location>
        <begin position="1079"/>
        <end position="1090"/>
    </location>
</feature>
<feature type="compositionally biased region" description="Basic and acidic residues" evidence="2">
    <location>
        <begin position="646"/>
        <end position="656"/>
    </location>
</feature>
<feature type="compositionally biased region" description="Gly residues" evidence="2">
    <location>
        <begin position="952"/>
        <end position="964"/>
    </location>
</feature>
<accession>J6FA12</accession>
<dbReference type="OrthoDB" id="274691at2759"/>
<dbReference type="InterPro" id="IPR039786">
    <property type="entry name" value="EFR3"/>
</dbReference>
<protein>
    <submittedName>
        <fullName evidence="3">Cellular morphogenesis-related protein</fullName>
    </submittedName>
</protein>
<evidence type="ECO:0000313" key="4">
    <source>
        <dbReference type="Proteomes" id="UP000002748"/>
    </source>
</evidence>
<feature type="compositionally biased region" description="Polar residues" evidence="2">
    <location>
        <begin position="620"/>
        <end position="645"/>
    </location>
</feature>
<gene>
    <name evidence="3" type="ORF">A1Q1_06692</name>
</gene>
<dbReference type="InterPro" id="IPR049150">
    <property type="entry name" value="EFR3_HEAT-like_rpt"/>
</dbReference>
<feature type="region of interest" description="Disordered" evidence="2">
    <location>
        <begin position="607"/>
        <end position="663"/>
    </location>
</feature>
<dbReference type="Proteomes" id="UP000002748">
    <property type="component" value="Unassembled WGS sequence"/>
</dbReference>
<sequence>MGCFCCGNLNPEVKALNDCYPPPKDLVKAGPEYQPLSQDLSKLTYHATNKPSSLAKIGDDLERRVVKEAKGSTGGYPKSRAALLISLRILHKLLTECKRDIGLFARQTLRIISAALDVKVYQKGTPDLEVIARAASCFVAFATYTDGAAIGVDDALTTTYLQVLRQFAGLATVRSGSSQNGSVNGAAISEKTAPVDVEDQSRTRLIGLSALSGAACSDAVFSSSAEFPRQAKIIVPTLLSILREASVDDLKAVTASNAGDNANVAPFFKELSARRPVGDRRAPSVHEHVPGEKGPDQQDVVAAAYRCLYELVSECQLTQAGRVLDIVIEYLDSTGWSDTARCCWLAERLTGGMLLQSRFVMPTRLVELLVSLPDSSPPTAKQHSIISMVTTVLSSNVSLVGLAVTDLLTSLLNIIVRRATIRADDALLPALVDCVSSLGVHIYYADQINDIVEEIAAQIATISPSAPGRQDILRVLIYCLSGVMSAAEQGDSAEAALQGADRAADTPTAAEKGKAPALESPGVEVKVSGRRNPVSPEVWQDTLHLLCESTYPVRASYARALLLWLQDELPADRRPRPDEPNIMRFCNALHAAVYTLALSSRLGPGEPIPSLAATPREATPRQSGHATPSATPGSTRPTTPQNATGKRSDSTEHERGTLTAQQAQQAAQQIMQINSLSTTSFAAPPKRTRRRVSLPLNRLASTEPAQFDTVATPGDYANLAAILGELGANVPSAALLTGVPMLLALDADAGTQLVRRPGETGAWAMERKRAARELVCRAWVDLGRTWNLPSVSSQAESGLQALGHSTIPVMRDDDEPAEFVREGSEGESASSTRAWLDPQPLVGAVVGSADVQTGTGLSSSQLQTTLEKPWSVEGAIKGSIERLAAPTLQPQSEHKLMSIPNPSYQSIHIQRGIDVADLRDALGSNPTGSLRQKSVHHGSVHSSRPSTIHGTGTPGGSAGHGGQGAERKLAPTDAREVLKDIFKEKKRSRIVTPSATVTSSTLTAGTAGTASTMVNGGNGNVHGVNGVNGVNGGGNAPEFGGYLTDGPQPALIADGPAPLLITDEPKPAGLITDDPSLAQPAQRSQPAQTA</sequence>
<feature type="region of interest" description="Disordered" evidence="2">
    <location>
        <begin position="496"/>
        <end position="529"/>
    </location>
</feature>
<name>J6FA12_TRIAS</name>
<dbReference type="AlphaFoldDB" id="J6FA12"/>
<organism evidence="3 4">
    <name type="scientific">Trichosporon asahii var. asahii (strain ATCC 90039 / CBS 2479 / JCM 2466 / KCTC 7840 / NBRC 103889/ NCYC 2677 / UAMH 7654)</name>
    <name type="common">Yeast</name>
    <dbReference type="NCBI Taxonomy" id="1186058"/>
    <lineage>
        <taxon>Eukaryota</taxon>
        <taxon>Fungi</taxon>
        <taxon>Dikarya</taxon>
        <taxon>Basidiomycota</taxon>
        <taxon>Agaricomycotina</taxon>
        <taxon>Tremellomycetes</taxon>
        <taxon>Trichosporonales</taxon>
        <taxon>Trichosporonaceae</taxon>
        <taxon>Trichosporon</taxon>
    </lineage>
</organism>
<dbReference type="PANTHER" id="PTHR47766:SF1">
    <property type="entry name" value="PROTEIN EFR3"/>
    <property type="match status" value="1"/>
</dbReference>
<dbReference type="SUPFAM" id="SSF48371">
    <property type="entry name" value="ARM repeat"/>
    <property type="match status" value="1"/>
</dbReference>
<evidence type="ECO:0000256" key="1">
    <source>
        <dbReference type="ARBA" id="ARBA00010216"/>
    </source>
</evidence>
<evidence type="ECO:0000313" key="3">
    <source>
        <dbReference type="EMBL" id="EJT52062.1"/>
    </source>
</evidence>
<feature type="region of interest" description="Disordered" evidence="2">
    <location>
        <begin position="1048"/>
        <end position="1090"/>
    </location>
</feature>
<reference evidence="3 4" key="1">
    <citation type="journal article" date="2012" name="Eukaryot. Cell">
        <title>Draft genome sequence of CBS 2479, the standard type strain of Trichosporon asahii.</title>
        <authorList>
            <person name="Yang R.Y."/>
            <person name="Li H.T."/>
            <person name="Zhu H."/>
            <person name="Zhou G.P."/>
            <person name="Wang M."/>
            <person name="Wang L."/>
        </authorList>
    </citation>
    <scope>NUCLEOTIDE SEQUENCE [LARGE SCALE GENOMIC DNA]</scope>
    <source>
        <strain evidence="4">ATCC 90039 / CBS 2479 / JCM 2466 / KCTC 7840 / NCYC 2677 / UAMH 7654</strain>
    </source>
</reference>
<feature type="region of interest" description="Disordered" evidence="2">
    <location>
        <begin position="924"/>
        <end position="969"/>
    </location>
</feature>
<dbReference type="PANTHER" id="PTHR47766">
    <property type="entry name" value="PROTEIN EFR3"/>
    <property type="match status" value="1"/>
</dbReference>
<comment type="similarity">
    <text evidence="1">Belongs to the EFR3 family.</text>
</comment>
<proteinExistence type="inferred from homology"/>
<evidence type="ECO:0000256" key="2">
    <source>
        <dbReference type="SAM" id="MobiDB-lite"/>
    </source>
</evidence>